<dbReference type="SUPFAM" id="SSF51735">
    <property type="entry name" value="NAD(P)-binding Rossmann-fold domains"/>
    <property type="match status" value="1"/>
</dbReference>
<keyword evidence="9" id="KW-1185">Reference proteome</keyword>
<keyword evidence="4" id="KW-0862">Zinc</keyword>
<dbReference type="InterPro" id="IPR011032">
    <property type="entry name" value="GroES-like_sf"/>
</dbReference>
<evidence type="ECO:0000256" key="2">
    <source>
        <dbReference type="ARBA" id="ARBA00008072"/>
    </source>
</evidence>
<dbReference type="EMBL" id="MCFA01000143">
    <property type="protein sequence ID" value="ORY03753.1"/>
    <property type="molecule type" value="Genomic_DNA"/>
</dbReference>
<evidence type="ECO:0000259" key="7">
    <source>
        <dbReference type="SMART" id="SM00829"/>
    </source>
</evidence>
<dbReference type="STRING" id="1231657.A0A1Y1Z0C0"/>
<dbReference type="InterPro" id="IPR013154">
    <property type="entry name" value="ADH-like_N"/>
</dbReference>
<dbReference type="OrthoDB" id="256333at2759"/>
<dbReference type="Gene3D" id="3.90.180.10">
    <property type="entry name" value="Medium-chain alcohol dehydrogenases, catalytic domain"/>
    <property type="match status" value="1"/>
</dbReference>
<dbReference type="GO" id="GO:0046872">
    <property type="term" value="F:metal ion binding"/>
    <property type="evidence" value="ECO:0007669"/>
    <property type="project" value="UniProtKB-KW"/>
</dbReference>
<dbReference type="Pfam" id="PF08240">
    <property type="entry name" value="ADH_N"/>
    <property type="match status" value="1"/>
</dbReference>
<comment type="similarity">
    <text evidence="2">Belongs to the zinc-containing alcohol dehydrogenase family.</text>
</comment>
<evidence type="ECO:0000256" key="1">
    <source>
        <dbReference type="ARBA" id="ARBA00001947"/>
    </source>
</evidence>
<evidence type="ECO:0000256" key="5">
    <source>
        <dbReference type="ARBA" id="ARBA00023002"/>
    </source>
</evidence>
<gene>
    <name evidence="8" type="ORF">BCR34DRAFT_573304</name>
</gene>
<keyword evidence="6" id="KW-0520">NAD</keyword>
<comment type="cofactor">
    <cofactor evidence="1">
        <name>Zn(2+)</name>
        <dbReference type="ChEBI" id="CHEBI:29105"/>
    </cofactor>
</comment>
<dbReference type="GO" id="GO:0005737">
    <property type="term" value="C:cytoplasm"/>
    <property type="evidence" value="ECO:0007669"/>
    <property type="project" value="TreeGrafter"/>
</dbReference>
<reference evidence="8 9" key="1">
    <citation type="submission" date="2016-07" db="EMBL/GenBank/DDBJ databases">
        <title>Pervasive Adenine N6-methylation of Active Genes in Fungi.</title>
        <authorList>
            <consortium name="DOE Joint Genome Institute"/>
            <person name="Mondo S.J."/>
            <person name="Dannebaum R.O."/>
            <person name="Kuo R.C."/>
            <person name="Labutti K."/>
            <person name="Haridas S."/>
            <person name="Kuo A."/>
            <person name="Salamov A."/>
            <person name="Ahrendt S.R."/>
            <person name="Lipzen A."/>
            <person name="Sullivan W."/>
            <person name="Andreopoulos W.B."/>
            <person name="Clum A."/>
            <person name="Lindquist E."/>
            <person name="Daum C."/>
            <person name="Ramamoorthy G.K."/>
            <person name="Gryganskyi A."/>
            <person name="Culley D."/>
            <person name="Magnuson J.K."/>
            <person name="James T.Y."/>
            <person name="O'Malley M.A."/>
            <person name="Stajich J.E."/>
            <person name="Spatafora J.W."/>
            <person name="Visel A."/>
            <person name="Grigoriev I.V."/>
        </authorList>
    </citation>
    <scope>NUCLEOTIDE SEQUENCE [LARGE SCALE GENOMIC DNA]</scope>
    <source>
        <strain evidence="8 9">CBS 115471</strain>
    </source>
</reference>
<dbReference type="InterPro" id="IPR020843">
    <property type="entry name" value="ER"/>
</dbReference>
<name>A0A1Y1Z0C0_9PLEO</name>
<dbReference type="PANTHER" id="PTHR42940:SF8">
    <property type="entry name" value="VACUOLAR PROTEIN SORTING-ASSOCIATED PROTEIN 11"/>
    <property type="match status" value="1"/>
</dbReference>
<evidence type="ECO:0000313" key="8">
    <source>
        <dbReference type="EMBL" id="ORY03753.1"/>
    </source>
</evidence>
<keyword evidence="3" id="KW-0479">Metal-binding</keyword>
<organism evidence="8 9">
    <name type="scientific">Clohesyomyces aquaticus</name>
    <dbReference type="NCBI Taxonomy" id="1231657"/>
    <lineage>
        <taxon>Eukaryota</taxon>
        <taxon>Fungi</taxon>
        <taxon>Dikarya</taxon>
        <taxon>Ascomycota</taxon>
        <taxon>Pezizomycotina</taxon>
        <taxon>Dothideomycetes</taxon>
        <taxon>Pleosporomycetidae</taxon>
        <taxon>Pleosporales</taxon>
        <taxon>Lindgomycetaceae</taxon>
        <taxon>Clohesyomyces</taxon>
    </lineage>
</organism>
<dbReference type="Gene3D" id="3.40.50.720">
    <property type="entry name" value="NAD(P)-binding Rossmann-like Domain"/>
    <property type="match status" value="1"/>
</dbReference>
<dbReference type="Pfam" id="PF00107">
    <property type="entry name" value="ADH_zinc_N"/>
    <property type="match status" value="1"/>
</dbReference>
<evidence type="ECO:0000313" key="9">
    <source>
        <dbReference type="Proteomes" id="UP000193144"/>
    </source>
</evidence>
<proteinExistence type="inferred from homology"/>
<sequence length="374" mass="40174">MTTAQLPASMKAWVIEEFNTPYRLQELPLPTIDDPNDILIRVEACSYCHTDAIVAAGTITPPKLPFIGCHEFAGKVVALPAGQESCHGYKLGDRVAVSGRGNHVCGKCRECTNSTETLPDPPGYSVYCSLSGIGLGCDRPGGFREYAIVDARQVGQIPEGLSPVDVAPLMCAGLTMYAALVKCDLRPGARVGIMGCGGGLGHLGLQFATKMGFKTTGVDVSPRALQLSRELDTGADIVDATNVTAADARKKMGSEDGWSLPSEMGLDAVLILPDTQKAFDYGVELVRDGGRVVVLSFPLEGYRISSRDLVLRRVRFEGSLIGSNRAMNDMFDFCLKHHVRAKITKYPFAKLNGLVDDYNSGQPGKLVIDMELDG</sequence>
<evidence type="ECO:0000256" key="6">
    <source>
        <dbReference type="ARBA" id="ARBA00023027"/>
    </source>
</evidence>
<dbReference type="InterPro" id="IPR013149">
    <property type="entry name" value="ADH-like_C"/>
</dbReference>
<dbReference type="FunFam" id="3.40.50.720:FF:000039">
    <property type="entry name" value="Alcohol dehydrogenase AdhP"/>
    <property type="match status" value="1"/>
</dbReference>
<evidence type="ECO:0000256" key="4">
    <source>
        <dbReference type="ARBA" id="ARBA00022833"/>
    </source>
</evidence>
<dbReference type="SUPFAM" id="SSF50129">
    <property type="entry name" value="GroES-like"/>
    <property type="match status" value="1"/>
</dbReference>
<evidence type="ECO:0000256" key="3">
    <source>
        <dbReference type="ARBA" id="ARBA00022723"/>
    </source>
</evidence>
<protein>
    <submittedName>
        <fullName evidence="8">Alcohol dehydrogenase</fullName>
    </submittedName>
</protein>
<dbReference type="Proteomes" id="UP000193144">
    <property type="component" value="Unassembled WGS sequence"/>
</dbReference>
<keyword evidence="5" id="KW-0560">Oxidoreductase</keyword>
<dbReference type="GO" id="GO:0004022">
    <property type="term" value="F:alcohol dehydrogenase (NAD+) activity"/>
    <property type="evidence" value="ECO:0007669"/>
    <property type="project" value="TreeGrafter"/>
</dbReference>
<dbReference type="InterPro" id="IPR036291">
    <property type="entry name" value="NAD(P)-bd_dom_sf"/>
</dbReference>
<feature type="domain" description="Enoyl reductase (ER)" evidence="7">
    <location>
        <begin position="16"/>
        <end position="368"/>
    </location>
</feature>
<dbReference type="AlphaFoldDB" id="A0A1Y1Z0C0"/>
<dbReference type="PANTHER" id="PTHR42940">
    <property type="entry name" value="ALCOHOL DEHYDROGENASE 1-RELATED"/>
    <property type="match status" value="1"/>
</dbReference>
<dbReference type="SMART" id="SM00829">
    <property type="entry name" value="PKS_ER"/>
    <property type="match status" value="1"/>
</dbReference>
<accession>A0A1Y1Z0C0</accession>
<comment type="caution">
    <text evidence="8">The sequence shown here is derived from an EMBL/GenBank/DDBJ whole genome shotgun (WGS) entry which is preliminary data.</text>
</comment>